<dbReference type="SMR" id="A0A194W1V5"/>
<reference evidence="8" key="1">
    <citation type="submission" date="2014-12" db="EMBL/GenBank/DDBJ databases">
        <title>Genome Sequence of Valsa Canker Pathogens Uncovers a Specific Adaption of Colonization on Woody Bark.</title>
        <authorList>
            <person name="Yin Z."/>
            <person name="Liu H."/>
            <person name="Gao X."/>
            <person name="Li Z."/>
            <person name="Song N."/>
            <person name="Ke X."/>
            <person name="Dai Q."/>
            <person name="Wu Y."/>
            <person name="Sun Y."/>
            <person name="Xu J.-R."/>
            <person name="Kang Z.K."/>
            <person name="Wang L."/>
            <person name="Huang L."/>
        </authorList>
    </citation>
    <scope>NUCLEOTIDE SEQUENCE [LARGE SCALE GENOMIC DNA]</scope>
    <source>
        <strain evidence="8">03-8</strain>
    </source>
</reference>
<dbReference type="InterPro" id="IPR036188">
    <property type="entry name" value="FAD/NAD-bd_sf"/>
</dbReference>
<evidence type="ECO:0000259" key="7">
    <source>
        <dbReference type="Pfam" id="PF07976"/>
    </source>
</evidence>
<evidence type="ECO:0000313" key="9">
    <source>
        <dbReference type="Proteomes" id="UP000078559"/>
    </source>
</evidence>
<dbReference type="InterPro" id="IPR050641">
    <property type="entry name" value="RIFMO-like"/>
</dbReference>
<feature type="region of interest" description="Disordered" evidence="5">
    <location>
        <begin position="372"/>
        <end position="398"/>
    </location>
</feature>
<keyword evidence="2" id="KW-0285">Flavoprotein</keyword>
<feature type="domain" description="FAD-binding" evidence="6">
    <location>
        <begin position="404"/>
        <end position="470"/>
    </location>
</feature>
<dbReference type="PRINTS" id="PR00420">
    <property type="entry name" value="RNGMNOXGNASE"/>
</dbReference>
<feature type="domain" description="FAD-binding" evidence="6">
    <location>
        <begin position="63"/>
        <end position="369"/>
    </location>
</feature>
<dbReference type="InterPro" id="IPR038220">
    <property type="entry name" value="PHOX_C_sf"/>
</dbReference>
<evidence type="ECO:0000256" key="2">
    <source>
        <dbReference type="ARBA" id="ARBA00022630"/>
    </source>
</evidence>
<keyword evidence="9" id="KW-1185">Reference proteome</keyword>
<organism evidence="8 9">
    <name type="scientific">Cytospora mali</name>
    <name type="common">Apple Valsa canker fungus</name>
    <name type="synonym">Valsa mali</name>
    <dbReference type="NCBI Taxonomy" id="578113"/>
    <lineage>
        <taxon>Eukaryota</taxon>
        <taxon>Fungi</taxon>
        <taxon>Dikarya</taxon>
        <taxon>Ascomycota</taxon>
        <taxon>Pezizomycotina</taxon>
        <taxon>Sordariomycetes</taxon>
        <taxon>Sordariomycetidae</taxon>
        <taxon>Diaporthales</taxon>
        <taxon>Cytosporaceae</taxon>
        <taxon>Cytospora</taxon>
    </lineage>
</organism>
<dbReference type="SUPFAM" id="SSF54373">
    <property type="entry name" value="FAD-linked reductases, C-terminal domain"/>
    <property type="match status" value="1"/>
</dbReference>
<dbReference type="GO" id="GO:0071949">
    <property type="term" value="F:FAD binding"/>
    <property type="evidence" value="ECO:0007669"/>
    <property type="project" value="InterPro"/>
</dbReference>
<dbReference type="PANTHER" id="PTHR43004">
    <property type="entry name" value="TRK SYSTEM POTASSIUM UPTAKE PROTEIN"/>
    <property type="match status" value="1"/>
</dbReference>
<dbReference type="Gene3D" id="3.30.9.10">
    <property type="entry name" value="D-Amino Acid Oxidase, subunit A, domain 2"/>
    <property type="match status" value="1"/>
</dbReference>
<dbReference type="Pfam" id="PF01494">
    <property type="entry name" value="FAD_binding_3"/>
    <property type="match status" value="2"/>
</dbReference>
<dbReference type="GO" id="GO:0016709">
    <property type="term" value="F:oxidoreductase activity, acting on paired donors, with incorporation or reduction of molecular oxygen, NAD(P)H as one donor, and incorporation of one atom of oxygen"/>
    <property type="evidence" value="ECO:0007669"/>
    <property type="project" value="UniProtKB-ARBA"/>
</dbReference>
<feature type="domain" description="Phenol hydroxylase-like C-terminal dimerisation" evidence="7">
    <location>
        <begin position="507"/>
        <end position="674"/>
    </location>
</feature>
<dbReference type="EMBL" id="CM003103">
    <property type="protein sequence ID" value="KUI70444.1"/>
    <property type="molecule type" value="Genomic_DNA"/>
</dbReference>
<dbReference type="InterPro" id="IPR036249">
    <property type="entry name" value="Thioredoxin-like_sf"/>
</dbReference>
<evidence type="ECO:0000256" key="4">
    <source>
        <dbReference type="ARBA" id="ARBA00023002"/>
    </source>
</evidence>
<evidence type="ECO:0000256" key="5">
    <source>
        <dbReference type="SAM" id="MobiDB-lite"/>
    </source>
</evidence>
<evidence type="ECO:0000256" key="1">
    <source>
        <dbReference type="ARBA" id="ARBA00007801"/>
    </source>
</evidence>
<dbReference type="SUPFAM" id="SSF52833">
    <property type="entry name" value="Thioredoxin-like"/>
    <property type="match status" value="1"/>
</dbReference>
<feature type="region of interest" description="Disordered" evidence="5">
    <location>
        <begin position="23"/>
        <end position="43"/>
    </location>
</feature>
<name>A0A194W1V5_CYTMA</name>
<dbReference type="SUPFAM" id="SSF51905">
    <property type="entry name" value="FAD/NAD(P)-binding domain"/>
    <property type="match status" value="1"/>
</dbReference>
<dbReference type="AlphaFoldDB" id="A0A194W1V5"/>
<dbReference type="Proteomes" id="UP000078559">
    <property type="component" value="Chromosome 6"/>
</dbReference>
<keyword evidence="4" id="KW-0560">Oxidoreductase</keyword>
<proteinExistence type="inferred from homology"/>
<comment type="similarity">
    <text evidence="1">Belongs to the PheA/TfdB FAD monooxygenase family.</text>
</comment>
<dbReference type="Pfam" id="PF07976">
    <property type="entry name" value="Phe_hydrox_dim"/>
    <property type="match status" value="1"/>
</dbReference>
<keyword evidence="3" id="KW-0274">FAD</keyword>
<dbReference type="InterPro" id="IPR012941">
    <property type="entry name" value="Phe_hydrox_C_dim_dom"/>
</dbReference>
<evidence type="ECO:0000259" key="6">
    <source>
        <dbReference type="Pfam" id="PF01494"/>
    </source>
</evidence>
<accession>A0A194W1V5</accession>
<gene>
    <name evidence="8" type="ORF">VM1G_06361</name>
</gene>
<dbReference type="OrthoDB" id="1716816at2759"/>
<dbReference type="InterPro" id="IPR002938">
    <property type="entry name" value="FAD-bd"/>
</dbReference>
<evidence type="ECO:0000313" key="8">
    <source>
        <dbReference type="EMBL" id="KUI70444.1"/>
    </source>
</evidence>
<evidence type="ECO:0000256" key="3">
    <source>
        <dbReference type="ARBA" id="ARBA00022827"/>
    </source>
</evidence>
<feature type="compositionally biased region" description="Low complexity" evidence="5">
    <location>
        <begin position="378"/>
        <end position="389"/>
    </location>
</feature>
<dbReference type="Gene3D" id="3.40.30.20">
    <property type="match status" value="1"/>
</dbReference>
<dbReference type="Gene3D" id="3.50.50.60">
    <property type="entry name" value="FAD/NAD(P)-binding domain"/>
    <property type="match status" value="1"/>
</dbReference>
<protein>
    <submittedName>
        <fullName evidence="8">3-hydroxybenzoate 4-monooxygenase</fullName>
    </submittedName>
</protein>
<dbReference type="PANTHER" id="PTHR43004:SF4">
    <property type="entry name" value="FAD-BINDING DOMAIN-CONTAINING PROTEIN"/>
    <property type="match status" value="1"/>
</dbReference>
<sequence>MSNHASSTMGGSDVDVDVDMDTETLTNGSVDGGATPRPHPVNENAPVNIVPFLGRREPGTEHYDVCIVGAGPAGLMLGLILARLGITPLILDERNEQTPAGRADGLQPKTIETLRMLNIADELLHQAVKVYDICLWHSAAPAINPDTGVPDDPDEPVQLRRVGREVHYPAFIVDLIEPFVLIGHQGMVERVFVEDLAKRGFGVKRCHRFDGLTVKEDGSMEVQARFNVTRDLRTFGASFVVGCDGAHSRVRKMIVSSDNGARDDPSEMSVWGVLDGELDTDFPDIWTKSVVFSERFGSILILPRERDMTRLYIEMRPDANAHAADSNPALVQAAIMQRAAQILQPYRIRWRSIEWFGQYRVSQRVAPRFAASLPIPSTPSTRQQTPTPSNINTTTAQDNANETSPRIFIAGDAAHTHSPKAAQGMNTALHDSWNLAWKLNFAVRGLARAPVLLDSYSSERQKIARDLITFDLEHANEMSRGNPAALADNFRRNIRFISGVGCEYGLNRVSRYIDANPIDVQLDIPVLGQFRVYFFVPDILSSPLASFLISLCDAIAEPESLMSRLSAAANKSYLERPRVPSAEDLYIRPERYTAVSQLFAFALITSTSKHLFEIAHLPPILSRSPWTIYLDDVPDLDTRGSTCTEKYLGSLPQDEVAIMNVRPDGYVGSLKKWKITDDNNGEALGVEAARWLDNYYDGFLQVPSS</sequence>